<evidence type="ECO:0000313" key="5">
    <source>
        <dbReference type="Ensembl" id="ENSLLEP00000031181.1"/>
    </source>
</evidence>
<dbReference type="Proteomes" id="UP000694569">
    <property type="component" value="Unplaced"/>
</dbReference>
<feature type="compositionally biased region" description="Basic and acidic residues" evidence="3">
    <location>
        <begin position="153"/>
        <end position="163"/>
    </location>
</feature>
<dbReference type="PROSITE" id="PS50222">
    <property type="entry name" value="EF_HAND_2"/>
    <property type="match status" value="1"/>
</dbReference>
<accession>A0A8C5Q272</accession>
<reference evidence="5" key="1">
    <citation type="submission" date="2025-08" db="UniProtKB">
        <authorList>
            <consortium name="Ensembl"/>
        </authorList>
    </citation>
    <scope>IDENTIFICATION</scope>
</reference>
<evidence type="ECO:0000256" key="2">
    <source>
        <dbReference type="ARBA" id="ARBA00022837"/>
    </source>
</evidence>
<evidence type="ECO:0000256" key="3">
    <source>
        <dbReference type="SAM" id="MobiDB-lite"/>
    </source>
</evidence>
<feature type="compositionally biased region" description="Basic and acidic residues" evidence="3">
    <location>
        <begin position="225"/>
        <end position="249"/>
    </location>
</feature>
<dbReference type="InterPro" id="IPR018247">
    <property type="entry name" value="EF_Hand_1_Ca_BS"/>
</dbReference>
<sequence length="424" mass="47730">RPSISDANGRRAWRCLQRRSRNPKDPQTISTLLKILDDNNDGEIDFNEFCDLLCKVFKAYYKVVHATEDTSCQQKPGGTQTPDVKPVGSNPDPPPKYYQSPVYPKCDQSTQEQPTDQSTKVSVGSNRSGVDVSKDDDNKCKEVETVQSSTQTDPRRGGQEKPPKYSLQQDQPPAKDDKVKDQYKEQHDATQGPGDSGKCKPTITKEQKDEGQASHPECVASKPPTDSRNKDQGSHPKHKDQEPQPDKVTPKPCVAPQSKDQGAQPVHVSPTPPIEPQSKDQGAQPVHVSLRPPVEPQSKDEAQSGCVAPKPSVEPQCKDQTPQQEKVTPTPANKQEEKDQTQQSHQPQRFYQQAVHPPQKPEEEQGQKYQFSPLPPPYSQNKQEQNPADQNPTQQPQQTQQHQQQQFYQYQYHFSSQKKNPWED</sequence>
<feature type="domain" description="EF-hand" evidence="4">
    <location>
        <begin position="24"/>
        <end position="59"/>
    </location>
</feature>
<dbReference type="Gene3D" id="1.10.238.10">
    <property type="entry name" value="EF-hand"/>
    <property type="match status" value="1"/>
</dbReference>
<dbReference type="InterPro" id="IPR002048">
    <property type="entry name" value="EF_hand_dom"/>
</dbReference>
<feature type="compositionally biased region" description="Polar residues" evidence="3">
    <location>
        <begin position="318"/>
        <end position="333"/>
    </location>
</feature>
<proteinExistence type="predicted"/>
<feature type="compositionally biased region" description="Basic and acidic residues" evidence="3">
    <location>
        <begin position="203"/>
        <end position="212"/>
    </location>
</feature>
<feature type="compositionally biased region" description="Polar residues" evidence="3">
    <location>
        <begin position="70"/>
        <end position="82"/>
    </location>
</feature>
<feature type="compositionally biased region" description="Basic and acidic residues" evidence="3">
    <location>
        <begin position="173"/>
        <end position="188"/>
    </location>
</feature>
<keyword evidence="2" id="KW-0106">Calcium</keyword>
<protein>
    <recommendedName>
        <fullName evidence="4">EF-hand domain-containing protein</fullName>
    </recommendedName>
</protein>
<dbReference type="Ensembl" id="ENSLLET00000032383.1">
    <property type="protein sequence ID" value="ENSLLEP00000031181.1"/>
    <property type="gene ID" value="ENSLLEG00000019725.1"/>
</dbReference>
<keyword evidence="6" id="KW-1185">Reference proteome</keyword>
<feature type="compositionally biased region" description="Low complexity" evidence="3">
    <location>
        <begin position="392"/>
        <end position="417"/>
    </location>
</feature>
<keyword evidence="1" id="KW-0479">Metal-binding</keyword>
<feature type="compositionally biased region" description="Basic and acidic residues" evidence="3">
    <location>
        <begin position="132"/>
        <end position="144"/>
    </location>
</feature>
<dbReference type="InterPro" id="IPR001751">
    <property type="entry name" value="S100/CaBP7/8-like_CS"/>
</dbReference>
<dbReference type="SUPFAM" id="SSF47473">
    <property type="entry name" value="EF-hand"/>
    <property type="match status" value="1"/>
</dbReference>
<feature type="compositionally biased region" description="Polar residues" evidence="3">
    <location>
        <begin position="107"/>
        <end position="128"/>
    </location>
</feature>
<evidence type="ECO:0000256" key="1">
    <source>
        <dbReference type="ARBA" id="ARBA00022723"/>
    </source>
</evidence>
<dbReference type="GO" id="GO:0005509">
    <property type="term" value="F:calcium ion binding"/>
    <property type="evidence" value="ECO:0007669"/>
    <property type="project" value="InterPro"/>
</dbReference>
<reference evidence="5" key="2">
    <citation type="submission" date="2025-09" db="UniProtKB">
        <authorList>
            <consortium name="Ensembl"/>
        </authorList>
    </citation>
    <scope>IDENTIFICATION</scope>
</reference>
<name>A0A8C5Q272_9ANUR</name>
<dbReference type="AlphaFoldDB" id="A0A8C5Q272"/>
<dbReference type="PROSITE" id="PS00018">
    <property type="entry name" value="EF_HAND_1"/>
    <property type="match status" value="1"/>
</dbReference>
<feature type="compositionally biased region" description="Polar residues" evidence="3">
    <location>
        <begin position="379"/>
        <end position="391"/>
    </location>
</feature>
<dbReference type="PROSITE" id="PS00303">
    <property type="entry name" value="S100_CABP"/>
    <property type="match status" value="1"/>
</dbReference>
<feature type="region of interest" description="Disordered" evidence="3">
    <location>
        <begin position="70"/>
        <end position="424"/>
    </location>
</feature>
<feature type="compositionally biased region" description="Polar residues" evidence="3">
    <location>
        <begin position="341"/>
        <end position="351"/>
    </location>
</feature>
<evidence type="ECO:0000259" key="4">
    <source>
        <dbReference type="PROSITE" id="PS50222"/>
    </source>
</evidence>
<dbReference type="InterPro" id="IPR011992">
    <property type="entry name" value="EF-hand-dom_pair"/>
</dbReference>
<dbReference type="GeneTree" id="ENSGT01150000288611"/>
<evidence type="ECO:0000313" key="6">
    <source>
        <dbReference type="Proteomes" id="UP000694569"/>
    </source>
</evidence>
<organism evidence="5 6">
    <name type="scientific">Leptobrachium leishanense</name>
    <name type="common">Leishan spiny toad</name>
    <dbReference type="NCBI Taxonomy" id="445787"/>
    <lineage>
        <taxon>Eukaryota</taxon>
        <taxon>Metazoa</taxon>
        <taxon>Chordata</taxon>
        <taxon>Craniata</taxon>
        <taxon>Vertebrata</taxon>
        <taxon>Euteleostomi</taxon>
        <taxon>Amphibia</taxon>
        <taxon>Batrachia</taxon>
        <taxon>Anura</taxon>
        <taxon>Pelobatoidea</taxon>
        <taxon>Megophryidae</taxon>
        <taxon>Leptobrachium</taxon>
    </lineage>
</organism>